<sequence length="556" mass="61189">MNQPLQKHQFLLGRLLNLQVLSHSEGFKGFDLPQALQALQHWREEDLAGLSQMLKDLEGEERFNRWKLIFQETAGPLASRTPALPLTLQRVYQQELAGLDPWLYLAWMQSLVAARLLEQKFGDQDPQVKGLLDGTILGAVDWFFPALGDLEATLLAQGPGPYRLTGRTPALVGRYLELNHLKTLFLVLAKLGSPEGEKLGLFLSAVGASPLVPVRGPVGVGAVDFAQPTEEAQLLEFIDPTCSVLALAADQVLLLQSSLCTQACQAALEAGQQKRVQDLEDPKKDMALLYHPLAADQLVEIKGLAEGLNGAVLQIAFYQDCLSQAKPGQEEYFSDLLELYRTVLKVYAGKHVPQALLSAVKLTGNDRLELLDGLQISGLVGLLGGSDLDWCARFVTEVLPRNEGRAFASLFKEFEQVSRLAAKTGGLKETIGIFTDFAGGLFLLVNDLWNPEAGKSAAALVNARTLVDLFGDMILAYLLIRQAYESELWLAEQGANFFHLGQDAVQNPDLRPYHNRIVLAERFAIQHLARQEGQIRVMQRNLAPALNGLLESEGKE</sequence>
<gene>
    <name evidence="1" type="ORF">A2557_02280</name>
</gene>
<dbReference type="Proteomes" id="UP000177583">
    <property type="component" value="Unassembled WGS sequence"/>
</dbReference>
<accession>A0A1F6GZ58</accession>
<organism evidence="1 2">
    <name type="scientific">Candidatus Lambdaproteobacteria bacterium RIFOXYD2_FULL_56_26</name>
    <dbReference type="NCBI Taxonomy" id="1817773"/>
    <lineage>
        <taxon>Bacteria</taxon>
        <taxon>Pseudomonadati</taxon>
        <taxon>Pseudomonadota</taxon>
        <taxon>Candidatus Lambdaproteobacteria</taxon>
    </lineage>
</organism>
<proteinExistence type="predicted"/>
<protein>
    <submittedName>
        <fullName evidence="1">Uncharacterized protein</fullName>
    </submittedName>
</protein>
<evidence type="ECO:0000313" key="1">
    <source>
        <dbReference type="EMBL" id="OGH03331.1"/>
    </source>
</evidence>
<reference evidence="1 2" key="1">
    <citation type="journal article" date="2016" name="Nat. Commun.">
        <title>Thousands of microbial genomes shed light on interconnected biogeochemical processes in an aquifer system.</title>
        <authorList>
            <person name="Anantharaman K."/>
            <person name="Brown C.T."/>
            <person name="Hug L.A."/>
            <person name="Sharon I."/>
            <person name="Castelle C.J."/>
            <person name="Probst A.J."/>
            <person name="Thomas B.C."/>
            <person name="Singh A."/>
            <person name="Wilkins M.J."/>
            <person name="Karaoz U."/>
            <person name="Brodie E.L."/>
            <person name="Williams K.H."/>
            <person name="Hubbard S.S."/>
            <person name="Banfield J.F."/>
        </authorList>
    </citation>
    <scope>NUCLEOTIDE SEQUENCE [LARGE SCALE GENOMIC DNA]</scope>
</reference>
<dbReference type="EMBL" id="MFNF01000017">
    <property type="protein sequence ID" value="OGH03331.1"/>
    <property type="molecule type" value="Genomic_DNA"/>
</dbReference>
<comment type="caution">
    <text evidence="1">The sequence shown here is derived from an EMBL/GenBank/DDBJ whole genome shotgun (WGS) entry which is preliminary data.</text>
</comment>
<name>A0A1F6GZ58_9PROT</name>
<evidence type="ECO:0000313" key="2">
    <source>
        <dbReference type="Proteomes" id="UP000177583"/>
    </source>
</evidence>
<dbReference type="AlphaFoldDB" id="A0A1F6GZ58"/>